<evidence type="ECO:0000256" key="12">
    <source>
        <dbReference type="ARBA" id="ARBA00023242"/>
    </source>
</evidence>
<dbReference type="AlphaFoldDB" id="A0A4S8LUX9"/>
<dbReference type="InterPro" id="IPR044437">
    <property type="entry name" value="SETD2/Set2_SET"/>
</dbReference>
<evidence type="ECO:0000256" key="10">
    <source>
        <dbReference type="ARBA" id="ARBA00023015"/>
    </source>
</evidence>
<dbReference type="SUPFAM" id="SSF47676">
    <property type="entry name" value="Conserved domain common to transcription factors TFIIS, elongin A, CRSP70"/>
    <property type="match status" value="1"/>
</dbReference>
<keyword evidence="6" id="KW-0678">Repressor</keyword>
<feature type="domain" description="Post-SET" evidence="17">
    <location>
        <begin position="268"/>
        <end position="284"/>
    </location>
</feature>
<evidence type="ECO:0000256" key="7">
    <source>
        <dbReference type="ARBA" id="ARBA00022603"/>
    </source>
</evidence>
<evidence type="ECO:0000256" key="6">
    <source>
        <dbReference type="ARBA" id="ARBA00022491"/>
    </source>
</evidence>
<dbReference type="PANTHER" id="PTHR22884">
    <property type="entry name" value="SET DOMAIN PROTEINS"/>
    <property type="match status" value="1"/>
</dbReference>
<dbReference type="PROSITE" id="PS50280">
    <property type="entry name" value="SET"/>
    <property type="match status" value="1"/>
</dbReference>
<evidence type="ECO:0000256" key="15">
    <source>
        <dbReference type="SAM" id="MobiDB-lite"/>
    </source>
</evidence>
<feature type="region of interest" description="Disordered" evidence="15">
    <location>
        <begin position="1"/>
        <end position="55"/>
    </location>
</feature>
<keyword evidence="20" id="KW-1185">Reference proteome</keyword>
<dbReference type="PROSITE" id="PS51568">
    <property type="entry name" value="SAM_MT43_SET2_1"/>
    <property type="match status" value="1"/>
</dbReference>
<dbReference type="InterPro" id="IPR003616">
    <property type="entry name" value="Post-SET_dom"/>
</dbReference>
<dbReference type="SUPFAM" id="SSF82199">
    <property type="entry name" value="SET domain"/>
    <property type="match status" value="1"/>
</dbReference>
<name>A0A4S8LUX9_DENBC</name>
<dbReference type="GO" id="GO:0005634">
    <property type="term" value="C:nucleus"/>
    <property type="evidence" value="ECO:0007669"/>
    <property type="project" value="UniProtKB-SubCell"/>
</dbReference>
<keyword evidence="8" id="KW-0808">Transferase</keyword>
<dbReference type="EMBL" id="ML179250">
    <property type="protein sequence ID" value="THU93399.1"/>
    <property type="molecule type" value="Genomic_DNA"/>
</dbReference>
<dbReference type="PROSITE" id="PS51215">
    <property type="entry name" value="AWS"/>
    <property type="match status" value="1"/>
</dbReference>
<evidence type="ECO:0000259" key="16">
    <source>
        <dbReference type="PROSITE" id="PS50280"/>
    </source>
</evidence>
<evidence type="ECO:0000256" key="9">
    <source>
        <dbReference type="ARBA" id="ARBA00022691"/>
    </source>
</evidence>
<feature type="compositionally biased region" description="Acidic residues" evidence="15">
    <location>
        <begin position="756"/>
        <end position="783"/>
    </location>
</feature>
<dbReference type="Proteomes" id="UP000297245">
    <property type="component" value="Unassembled WGS sequence"/>
</dbReference>
<evidence type="ECO:0000256" key="11">
    <source>
        <dbReference type="ARBA" id="ARBA00023163"/>
    </source>
</evidence>
<accession>A0A4S8LUX9</accession>
<feature type="compositionally biased region" description="Basic and acidic residues" evidence="15">
    <location>
        <begin position="582"/>
        <end position="597"/>
    </location>
</feature>
<dbReference type="SMART" id="SM00508">
    <property type="entry name" value="PostSET"/>
    <property type="match status" value="1"/>
</dbReference>
<evidence type="ECO:0000256" key="8">
    <source>
        <dbReference type="ARBA" id="ARBA00022679"/>
    </source>
</evidence>
<keyword evidence="9" id="KW-0949">S-adenosyl-L-methionine</keyword>
<dbReference type="Pfam" id="PF08236">
    <property type="entry name" value="SRI"/>
    <property type="match status" value="1"/>
</dbReference>
<dbReference type="GO" id="GO:0032259">
    <property type="term" value="P:methylation"/>
    <property type="evidence" value="ECO:0007669"/>
    <property type="project" value="UniProtKB-KW"/>
</dbReference>
<feature type="region of interest" description="Disordered" evidence="15">
    <location>
        <begin position="672"/>
        <end position="693"/>
    </location>
</feature>
<dbReference type="Gene3D" id="1.10.1740.100">
    <property type="entry name" value="Set2, Rpb1 interacting domain"/>
    <property type="match status" value="1"/>
</dbReference>
<dbReference type="Pfam" id="PF00856">
    <property type="entry name" value="SET"/>
    <property type="match status" value="1"/>
</dbReference>
<dbReference type="GO" id="GO:0140955">
    <property type="term" value="F:histone H3K36 trimethyltransferase activity"/>
    <property type="evidence" value="ECO:0007669"/>
    <property type="project" value="UniProtKB-EC"/>
</dbReference>
<keyword evidence="7" id="KW-0489">Methyltransferase</keyword>
<dbReference type="SMART" id="SM00570">
    <property type="entry name" value="AWS"/>
    <property type="match status" value="1"/>
</dbReference>
<dbReference type="OrthoDB" id="422362at2759"/>
<feature type="domain" description="SET" evidence="16">
    <location>
        <begin position="144"/>
        <end position="261"/>
    </location>
</feature>
<evidence type="ECO:0000256" key="4">
    <source>
        <dbReference type="ARBA" id="ARBA00018028"/>
    </source>
</evidence>
<dbReference type="InterPro" id="IPR013257">
    <property type="entry name" value="SRI"/>
</dbReference>
<keyword evidence="12" id="KW-0539">Nucleus</keyword>
<dbReference type="PROSITE" id="PS50868">
    <property type="entry name" value="POST_SET"/>
    <property type="match status" value="1"/>
</dbReference>
<feature type="compositionally biased region" description="Basic and acidic residues" evidence="15">
    <location>
        <begin position="23"/>
        <end position="32"/>
    </location>
</feature>
<dbReference type="GO" id="GO:0005694">
    <property type="term" value="C:chromosome"/>
    <property type="evidence" value="ECO:0007669"/>
    <property type="project" value="UniProtKB-SubCell"/>
</dbReference>
<evidence type="ECO:0000256" key="5">
    <source>
        <dbReference type="ARBA" id="ARBA00022454"/>
    </source>
</evidence>
<evidence type="ECO:0000256" key="2">
    <source>
        <dbReference type="ARBA" id="ARBA00004286"/>
    </source>
</evidence>
<organism evidence="19 20">
    <name type="scientific">Dendrothele bispora (strain CBS 962.96)</name>
    <dbReference type="NCBI Taxonomy" id="1314807"/>
    <lineage>
        <taxon>Eukaryota</taxon>
        <taxon>Fungi</taxon>
        <taxon>Dikarya</taxon>
        <taxon>Basidiomycota</taxon>
        <taxon>Agaricomycotina</taxon>
        <taxon>Agaricomycetes</taxon>
        <taxon>Agaricomycetidae</taxon>
        <taxon>Agaricales</taxon>
        <taxon>Agaricales incertae sedis</taxon>
        <taxon>Dendrothele</taxon>
    </lineage>
</organism>
<evidence type="ECO:0000256" key="13">
    <source>
        <dbReference type="ARBA" id="ARBA00030091"/>
    </source>
</evidence>
<reference evidence="19 20" key="1">
    <citation type="journal article" date="2019" name="Nat. Ecol. Evol.">
        <title>Megaphylogeny resolves global patterns of mushroom evolution.</title>
        <authorList>
            <person name="Varga T."/>
            <person name="Krizsan K."/>
            <person name="Foldi C."/>
            <person name="Dima B."/>
            <person name="Sanchez-Garcia M."/>
            <person name="Sanchez-Ramirez S."/>
            <person name="Szollosi G.J."/>
            <person name="Szarkandi J.G."/>
            <person name="Papp V."/>
            <person name="Albert L."/>
            <person name="Andreopoulos W."/>
            <person name="Angelini C."/>
            <person name="Antonin V."/>
            <person name="Barry K.W."/>
            <person name="Bougher N.L."/>
            <person name="Buchanan P."/>
            <person name="Buyck B."/>
            <person name="Bense V."/>
            <person name="Catcheside P."/>
            <person name="Chovatia M."/>
            <person name="Cooper J."/>
            <person name="Damon W."/>
            <person name="Desjardin D."/>
            <person name="Finy P."/>
            <person name="Geml J."/>
            <person name="Haridas S."/>
            <person name="Hughes K."/>
            <person name="Justo A."/>
            <person name="Karasinski D."/>
            <person name="Kautmanova I."/>
            <person name="Kiss B."/>
            <person name="Kocsube S."/>
            <person name="Kotiranta H."/>
            <person name="LaButti K.M."/>
            <person name="Lechner B.E."/>
            <person name="Liimatainen K."/>
            <person name="Lipzen A."/>
            <person name="Lukacs Z."/>
            <person name="Mihaltcheva S."/>
            <person name="Morgado L.N."/>
            <person name="Niskanen T."/>
            <person name="Noordeloos M.E."/>
            <person name="Ohm R.A."/>
            <person name="Ortiz-Santana B."/>
            <person name="Ovrebo C."/>
            <person name="Racz N."/>
            <person name="Riley R."/>
            <person name="Savchenko A."/>
            <person name="Shiryaev A."/>
            <person name="Soop K."/>
            <person name="Spirin V."/>
            <person name="Szebenyi C."/>
            <person name="Tomsovsky M."/>
            <person name="Tulloss R.E."/>
            <person name="Uehling J."/>
            <person name="Grigoriev I.V."/>
            <person name="Vagvolgyi C."/>
            <person name="Papp T."/>
            <person name="Martin F.M."/>
            <person name="Miettinen O."/>
            <person name="Hibbett D.S."/>
            <person name="Nagy L.G."/>
        </authorList>
    </citation>
    <scope>NUCLEOTIDE SEQUENCE [LARGE SCALE GENOMIC DNA]</scope>
    <source>
        <strain evidence="19 20">CBS 962.96</strain>
    </source>
</reference>
<dbReference type="InterPro" id="IPR038190">
    <property type="entry name" value="SRI_sf"/>
</dbReference>
<keyword evidence="10" id="KW-0805">Transcription regulation</keyword>
<feature type="region of interest" description="Disordered" evidence="15">
    <location>
        <begin position="711"/>
        <end position="825"/>
    </location>
</feature>
<keyword evidence="5" id="KW-0158">Chromosome</keyword>
<evidence type="ECO:0000256" key="3">
    <source>
        <dbReference type="ARBA" id="ARBA00012178"/>
    </source>
</evidence>
<feature type="region of interest" description="Disordered" evidence="15">
    <location>
        <begin position="582"/>
        <end position="635"/>
    </location>
</feature>
<dbReference type="InterPro" id="IPR050777">
    <property type="entry name" value="SET2_Histone-Lys_MeTrsfase"/>
</dbReference>
<evidence type="ECO:0000313" key="19">
    <source>
        <dbReference type="EMBL" id="THU93399.1"/>
    </source>
</evidence>
<dbReference type="InterPro" id="IPR035441">
    <property type="entry name" value="TFIIS/LEDGF_dom_sf"/>
</dbReference>
<comment type="subcellular location">
    <subcellularLocation>
        <location evidence="2">Chromosome</location>
    </subcellularLocation>
    <subcellularLocation>
        <location evidence="1">Nucleus</location>
    </subcellularLocation>
</comment>
<dbReference type="GO" id="GO:0006355">
    <property type="term" value="P:regulation of DNA-templated transcription"/>
    <property type="evidence" value="ECO:0007669"/>
    <property type="project" value="InterPro"/>
</dbReference>
<proteinExistence type="predicted"/>
<evidence type="ECO:0000256" key="14">
    <source>
        <dbReference type="ARBA" id="ARBA00047545"/>
    </source>
</evidence>
<feature type="domain" description="AWS" evidence="18">
    <location>
        <begin position="88"/>
        <end position="142"/>
    </location>
</feature>
<gene>
    <name evidence="19" type="ORF">K435DRAFT_820269</name>
</gene>
<feature type="compositionally biased region" description="Basic and acidic residues" evidence="15">
    <location>
        <begin position="606"/>
        <end position="635"/>
    </location>
</feature>
<protein>
    <recommendedName>
        <fullName evidence="4">Histone-lysine N-methyltransferase, H3 lysine-36 specific</fullName>
        <ecNumber evidence="3">2.1.1.359</ecNumber>
    </recommendedName>
    <alternativeName>
        <fullName evidence="13">SET domain-containing protein 2</fullName>
    </alternativeName>
</protein>
<dbReference type="EC" id="2.1.1.359" evidence="3"/>
<dbReference type="Pfam" id="PF17907">
    <property type="entry name" value="AWS"/>
    <property type="match status" value="1"/>
</dbReference>
<dbReference type="InterPro" id="IPR001214">
    <property type="entry name" value="SET_dom"/>
</dbReference>
<dbReference type="CDD" id="cd19172">
    <property type="entry name" value="SET_SETD2"/>
    <property type="match status" value="1"/>
</dbReference>
<dbReference type="SMART" id="SM00317">
    <property type="entry name" value="SET"/>
    <property type="match status" value="1"/>
</dbReference>
<evidence type="ECO:0000313" key="20">
    <source>
        <dbReference type="Proteomes" id="UP000297245"/>
    </source>
</evidence>
<dbReference type="InterPro" id="IPR006560">
    <property type="entry name" value="AWS_dom"/>
</dbReference>
<evidence type="ECO:0000259" key="18">
    <source>
        <dbReference type="PROSITE" id="PS51215"/>
    </source>
</evidence>
<comment type="catalytic activity">
    <reaction evidence="14">
        <text>L-lysyl(36)-[histone H3] + 3 S-adenosyl-L-methionine = N(6),N(6),N(6)-trimethyl-L-lysyl(36)-[histone H3] + 3 S-adenosyl-L-homocysteine + 3 H(+)</text>
        <dbReference type="Rhea" id="RHEA:60324"/>
        <dbReference type="Rhea" id="RHEA-COMP:9785"/>
        <dbReference type="Rhea" id="RHEA-COMP:15536"/>
        <dbReference type="ChEBI" id="CHEBI:15378"/>
        <dbReference type="ChEBI" id="CHEBI:29969"/>
        <dbReference type="ChEBI" id="CHEBI:57856"/>
        <dbReference type="ChEBI" id="CHEBI:59789"/>
        <dbReference type="ChEBI" id="CHEBI:61961"/>
        <dbReference type="EC" id="2.1.1.359"/>
    </reaction>
</comment>
<feature type="compositionally biased region" description="Polar residues" evidence="15">
    <location>
        <begin position="728"/>
        <end position="740"/>
    </location>
</feature>
<keyword evidence="11" id="KW-0804">Transcription</keyword>
<sequence>MSGPSRSGGTTPLSPPPSAFPNDVKEDEDRKSSTPPVPSSSKSRKLPKAAPQLIGHLPLAREEALSTFKEMPDNWYQFKSLGRSREFMESMTCDCVFEPGEHPQLACGHGSECINRLTQVECLPDDCRCGQHCKNQRFRKKEYAHIDIVKTEMKGYGLRAEVDIPKDTFIYEYVGDVVNDTQFKKRMRDYANEGIQHFYFMMLQKDEFVDATKSGGIGRFANHSCSPNCYVAKWTVGKFVRMGIFAKRHILKHEELTFNYNVDRYGHQAQTCYCGEPNCVGYIGGKTQTDISAMDELYLDALGITDEADIMELKGTKKKKGKKIDDPDFMPQMKPVVEKEIPKVIQAMSQTTSKKVLSKLITRLKITEDPAPLRQVIRLRGYSCMKVILEDNADDPELIILAMECMSKWPSISRNKIEDSQVNESVNKFMESENEQVNEWATKLYEQWQTLELTYRIPKRQWMPTPDEEVVIRAQEPTSTWQPAGLSNTPRPETEFRAKRLRMESEQPKDPLDLPYWHVNQWTTLRALQEERKKRDEEYQLQQELQEKRKQQQAAAVEAIIAAAAKEREELEAVAQAQAKAKEEKERKQLEEEERRKASGSGGGTRRRDKDKEKHREKKKSSLTEEEREKNKEKKLLKLISPVVVNVLSKHREIREHEKFKKFAKELTEKVAEREKKSSAYRHNKLDQLSEEKSKKIKAYAKEYCNKLLSKMHSKNRSTNGHAHARAGSTTALDTPTSAADTPASGDLPTKVADIGLDDVEMEMNTDSESEDGEGDDMDMEEDFAGKNEDTSESPDGGPSGPRIASDDTKMIHHSSKTPTLPIPS</sequence>
<evidence type="ECO:0000259" key="17">
    <source>
        <dbReference type="PROSITE" id="PS50868"/>
    </source>
</evidence>
<feature type="compositionally biased region" description="Low complexity" evidence="15">
    <location>
        <begin position="1"/>
        <end position="12"/>
    </location>
</feature>
<dbReference type="InterPro" id="IPR046341">
    <property type="entry name" value="SET_dom_sf"/>
</dbReference>
<dbReference type="InterPro" id="IPR025788">
    <property type="entry name" value="Set2_fungi"/>
</dbReference>
<evidence type="ECO:0000256" key="1">
    <source>
        <dbReference type="ARBA" id="ARBA00004123"/>
    </source>
</evidence>
<dbReference type="Gene3D" id="2.170.270.10">
    <property type="entry name" value="SET domain"/>
    <property type="match status" value="1"/>
</dbReference>